<comment type="caution">
    <text evidence="2">The sequence shown here is derived from an EMBL/GenBank/DDBJ whole genome shotgun (WGS) entry which is preliminary data.</text>
</comment>
<feature type="chain" id="PRO_5037589166" evidence="1">
    <location>
        <begin position="18"/>
        <end position="98"/>
    </location>
</feature>
<gene>
    <name evidence="2" type="ORF">J1C48_04250</name>
</gene>
<evidence type="ECO:0000313" key="2">
    <source>
        <dbReference type="EMBL" id="MBO0661778.1"/>
    </source>
</evidence>
<keyword evidence="1" id="KW-0732">Signal</keyword>
<evidence type="ECO:0000313" key="3">
    <source>
        <dbReference type="Proteomes" id="UP000664122"/>
    </source>
</evidence>
<dbReference type="RefSeq" id="WP_207256467.1">
    <property type="nucleotide sequence ID" value="NZ_JAFMPP010000002.1"/>
</dbReference>
<dbReference type="AlphaFoldDB" id="A0A939FTQ6"/>
<protein>
    <submittedName>
        <fullName evidence="2">Uncharacterized protein</fullName>
    </submittedName>
</protein>
<sequence>MRLMFLAPCILSLAGFAACTGPAPYPNGSPFQGGTISPNRYTPGSPRFCREYARQTAANSYENRVDRGEDGFGARVLKQQFSARAGDRAYRRCMAGRR</sequence>
<dbReference type="PROSITE" id="PS51257">
    <property type="entry name" value="PROKAR_LIPOPROTEIN"/>
    <property type="match status" value="1"/>
</dbReference>
<accession>A0A939FTQ6</accession>
<keyword evidence="3" id="KW-1185">Reference proteome</keyword>
<dbReference type="Proteomes" id="UP000664122">
    <property type="component" value="Unassembled WGS sequence"/>
</dbReference>
<name>A0A939FTQ6_9HYPH</name>
<evidence type="ECO:0000256" key="1">
    <source>
        <dbReference type="SAM" id="SignalP"/>
    </source>
</evidence>
<feature type="signal peptide" evidence="1">
    <location>
        <begin position="1"/>
        <end position="17"/>
    </location>
</feature>
<reference evidence="2" key="1">
    <citation type="submission" date="2021-03" db="EMBL/GenBank/DDBJ databases">
        <title>Whole genome sequence of Jiella sp. CQZ9-1.</title>
        <authorList>
            <person name="Tuo L."/>
        </authorList>
    </citation>
    <scope>NUCLEOTIDE SEQUENCE</scope>
    <source>
        <strain evidence="2">CQZ9-1</strain>
    </source>
</reference>
<dbReference type="EMBL" id="JAFMPP010000002">
    <property type="protein sequence ID" value="MBO0661778.1"/>
    <property type="molecule type" value="Genomic_DNA"/>
</dbReference>
<organism evidence="2 3">
    <name type="scientific">Jiella flava</name>
    <dbReference type="NCBI Taxonomy" id="2816857"/>
    <lineage>
        <taxon>Bacteria</taxon>
        <taxon>Pseudomonadati</taxon>
        <taxon>Pseudomonadota</taxon>
        <taxon>Alphaproteobacteria</taxon>
        <taxon>Hyphomicrobiales</taxon>
        <taxon>Aurantimonadaceae</taxon>
        <taxon>Jiella</taxon>
    </lineage>
</organism>
<proteinExistence type="predicted"/>